<dbReference type="KEGG" id="mtar:DF168_01675"/>
<dbReference type="EC" id="4.2.1.80" evidence="3"/>
<dbReference type="EMBL" id="CP029803">
    <property type="protein sequence ID" value="AWT60461.1"/>
    <property type="molecule type" value="Genomic_DNA"/>
</dbReference>
<dbReference type="PANTHER" id="PTHR30143:SF0">
    <property type="entry name" value="2-KETO-4-PENTENOATE HYDRATASE"/>
    <property type="match status" value="1"/>
</dbReference>
<dbReference type="GO" id="GO:0005737">
    <property type="term" value="C:cytoplasm"/>
    <property type="evidence" value="ECO:0007669"/>
    <property type="project" value="TreeGrafter"/>
</dbReference>
<sequence>MALSDNSIKRAAEFVAKGRLLPPSPIGYPDVEWEPVDAEDSMMIQDALHILLTANGYGTVVGTKIGCTTKVMQDYLGVPHPCVGGIFDTTIQYRIGKVGFKSFLHAGVECEIAVKLKSSISASGAPHTIDSVSEAVGAFFPAIEIVDDRYVDFSAREPDWRIWLADDFFGAGIVLGEPVFNWYALDLSRVQGSLMINGVEVGMGHGRDIINGHPLEALVWLANFEAKRGRDLPKDWIIMLGSIVQTKWVTMGDIVTVEIKGLGEASAHFV</sequence>
<dbReference type="InterPro" id="IPR036663">
    <property type="entry name" value="Fumarylacetoacetase_C_sf"/>
</dbReference>
<name>A0A2Z4AE99_9BACT</name>
<dbReference type="InterPro" id="IPR011234">
    <property type="entry name" value="Fumarylacetoacetase-like_C"/>
</dbReference>
<dbReference type="Proteomes" id="UP000247465">
    <property type="component" value="Chromosome"/>
</dbReference>
<dbReference type="InterPro" id="IPR050772">
    <property type="entry name" value="Hydratase-Decarb/MhpD_sf"/>
</dbReference>
<evidence type="ECO:0000313" key="4">
    <source>
        <dbReference type="Proteomes" id="UP000247465"/>
    </source>
</evidence>
<organism evidence="3 4">
    <name type="scientific">Candidatus Moanibacter tarae</name>
    <dbReference type="NCBI Taxonomy" id="2200854"/>
    <lineage>
        <taxon>Bacteria</taxon>
        <taxon>Pseudomonadati</taxon>
        <taxon>Verrucomicrobiota</taxon>
        <taxon>Opitutia</taxon>
        <taxon>Puniceicoccales</taxon>
        <taxon>Puniceicoccales incertae sedis</taxon>
        <taxon>Candidatus Moanibacter</taxon>
    </lineage>
</organism>
<protein>
    <submittedName>
        <fullName evidence="3">2-keto-4-pentenoate hydratase</fullName>
        <ecNumber evidence="3">4.2.1.80</ecNumber>
    </submittedName>
</protein>
<dbReference type="AlphaFoldDB" id="A0A2Z4AE99"/>
<keyword evidence="1 3" id="KW-0456">Lyase</keyword>
<proteinExistence type="predicted"/>
<feature type="domain" description="Fumarylacetoacetase-like C-terminal" evidence="2">
    <location>
        <begin position="108"/>
        <end position="268"/>
    </location>
</feature>
<dbReference type="PANTHER" id="PTHR30143">
    <property type="entry name" value="ACID HYDRATASE"/>
    <property type="match status" value="1"/>
</dbReference>
<dbReference type="GO" id="GO:0008684">
    <property type="term" value="F:2-oxopent-4-enoate hydratase activity"/>
    <property type="evidence" value="ECO:0007669"/>
    <property type="project" value="UniProtKB-EC"/>
</dbReference>
<gene>
    <name evidence="3" type="primary">mhpD</name>
    <name evidence="3" type="ORF">DF168_01675</name>
</gene>
<evidence type="ECO:0000259" key="2">
    <source>
        <dbReference type="Pfam" id="PF01557"/>
    </source>
</evidence>
<evidence type="ECO:0000256" key="1">
    <source>
        <dbReference type="ARBA" id="ARBA00023239"/>
    </source>
</evidence>
<dbReference type="Gene3D" id="3.90.850.10">
    <property type="entry name" value="Fumarylacetoacetase-like, C-terminal domain"/>
    <property type="match status" value="1"/>
</dbReference>
<dbReference type="Pfam" id="PF01557">
    <property type="entry name" value="FAA_hydrolase"/>
    <property type="match status" value="1"/>
</dbReference>
<dbReference type="SUPFAM" id="SSF56529">
    <property type="entry name" value="FAH"/>
    <property type="match status" value="1"/>
</dbReference>
<accession>A0A2Z4AE99</accession>
<evidence type="ECO:0000313" key="3">
    <source>
        <dbReference type="EMBL" id="AWT60461.1"/>
    </source>
</evidence>
<reference evidence="3 4" key="1">
    <citation type="submission" date="2018-06" db="EMBL/GenBank/DDBJ databases">
        <title>Draft Genome Sequence of a Novel Marine Bacterium Related to the Verrucomicrobia.</title>
        <authorList>
            <person name="Vosseberg J."/>
            <person name="Martijn J."/>
            <person name="Ettema T.J.G."/>
        </authorList>
    </citation>
    <scope>NUCLEOTIDE SEQUENCE [LARGE SCALE GENOMIC DNA]</scope>
    <source>
        <strain evidence="3">TARA_B100001123</strain>
    </source>
</reference>